<dbReference type="HOGENOM" id="CLU_131367_1_0_9"/>
<dbReference type="EMBL" id="CP001720">
    <property type="protein sequence ID" value="ACV63121.1"/>
    <property type="molecule type" value="Genomic_DNA"/>
</dbReference>
<feature type="transmembrane region" description="Helical" evidence="1">
    <location>
        <begin position="12"/>
        <end position="29"/>
    </location>
</feature>
<dbReference type="RefSeq" id="WP_015757822.1">
    <property type="nucleotide sequence ID" value="NC_013216.1"/>
</dbReference>
<keyword evidence="1" id="KW-0472">Membrane</keyword>
<dbReference type="InterPro" id="IPR050923">
    <property type="entry name" value="Cell_Proc_Reg/RNA_Proc"/>
</dbReference>
<accession>C8W066</accession>
<dbReference type="AlphaFoldDB" id="C8W066"/>
<dbReference type="OrthoDB" id="9816434at2"/>
<dbReference type="Proteomes" id="UP000002217">
    <property type="component" value="Chromosome"/>
</dbReference>
<dbReference type="SMART" id="SM00240">
    <property type="entry name" value="FHA"/>
    <property type="match status" value="1"/>
</dbReference>
<evidence type="ECO:0000313" key="4">
    <source>
        <dbReference type="Proteomes" id="UP000002217"/>
    </source>
</evidence>
<keyword evidence="1" id="KW-1133">Transmembrane helix</keyword>
<gene>
    <name evidence="3" type="ordered locus">Dtox_2308</name>
</gene>
<dbReference type="PANTHER" id="PTHR23308">
    <property type="entry name" value="NUCLEAR INHIBITOR OF PROTEIN PHOSPHATASE-1"/>
    <property type="match status" value="1"/>
</dbReference>
<keyword evidence="4" id="KW-1185">Reference proteome</keyword>
<dbReference type="CDD" id="cd00060">
    <property type="entry name" value="FHA"/>
    <property type="match status" value="1"/>
</dbReference>
<organism evidence="3 4">
    <name type="scientific">Desulfofarcimen acetoxidans (strain ATCC 49208 / DSM 771 / KCTC 5769 / VKM B-1644 / 5575)</name>
    <name type="common">Desulfotomaculum acetoxidans</name>
    <dbReference type="NCBI Taxonomy" id="485916"/>
    <lineage>
        <taxon>Bacteria</taxon>
        <taxon>Bacillati</taxon>
        <taxon>Bacillota</taxon>
        <taxon>Clostridia</taxon>
        <taxon>Eubacteriales</taxon>
        <taxon>Peptococcaceae</taxon>
        <taxon>Desulfofarcimen</taxon>
    </lineage>
</organism>
<name>C8W066_DESAS</name>
<keyword evidence="1" id="KW-0812">Transmembrane</keyword>
<dbReference type="SUPFAM" id="SSF49879">
    <property type="entry name" value="SMAD/FHA domain"/>
    <property type="match status" value="1"/>
</dbReference>
<feature type="domain" description="FHA" evidence="2">
    <location>
        <begin position="71"/>
        <end position="120"/>
    </location>
</feature>
<dbReference type="PROSITE" id="PS50006">
    <property type="entry name" value="FHA_DOMAIN"/>
    <property type="match status" value="1"/>
</dbReference>
<proteinExistence type="predicted"/>
<dbReference type="InterPro" id="IPR008984">
    <property type="entry name" value="SMAD_FHA_dom_sf"/>
</dbReference>
<evidence type="ECO:0000259" key="2">
    <source>
        <dbReference type="PROSITE" id="PS50006"/>
    </source>
</evidence>
<sequence>MGLITSVALRYLFLIIFYVFILYLIKIIFRDIRQQQELPEPEEQCRGQLKVVQAEEQYFEPGECFVFTDILCIGRDNSNDIHINKDVVSKKHARITLHKNRYWLEDLKSLNGTKLNNKPLKKPAALSEGDEINVGGVTFKFERCTYEVE</sequence>
<protein>
    <submittedName>
        <fullName evidence="3">FHA domain-containing protein</fullName>
    </submittedName>
</protein>
<evidence type="ECO:0000313" key="3">
    <source>
        <dbReference type="EMBL" id="ACV63121.1"/>
    </source>
</evidence>
<evidence type="ECO:0000256" key="1">
    <source>
        <dbReference type="SAM" id="Phobius"/>
    </source>
</evidence>
<dbReference type="eggNOG" id="COG1716">
    <property type="taxonomic scope" value="Bacteria"/>
</dbReference>
<dbReference type="KEGG" id="dae:Dtox_2308"/>
<dbReference type="Pfam" id="PF00498">
    <property type="entry name" value="FHA"/>
    <property type="match status" value="1"/>
</dbReference>
<dbReference type="STRING" id="485916.Dtox_2308"/>
<reference evidence="3 4" key="1">
    <citation type="journal article" date="2009" name="Stand. Genomic Sci.">
        <title>Complete genome sequence of Desulfotomaculum acetoxidans type strain (5575).</title>
        <authorList>
            <person name="Spring S."/>
            <person name="Lapidus A."/>
            <person name="Schroder M."/>
            <person name="Gleim D."/>
            <person name="Sims D."/>
            <person name="Meincke L."/>
            <person name="Glavina Del Rio T."/>
            <person name="Tice H."/>
            <person name="Copeland A."/>
            <person name="Cheng J.F."/>
            <person name="Lucas S."/>
            <person name="Chen F."/>
            <person name="Nolan M."/>
            <person name="Bruce D."/>
            <person name="Goodwin L."/>
            <person name="Pitluck S."/>
            <person name="Ivanova N."/>
            <person name="Mavromatis K."/>
            <person name="Mikhailova N."/>
            <person name="Pati A."/>
            <person name="Chen A."/>
            <person name="Palaniappan K."/>
            <person name="Land M."/>
            <person name="Hauser L."/>
            <person name="Chang Y.J."/>
            <person name="Jeffries C.D."/>
            <person name="Chain P."/>
            <person name="Saunders E."/>
            <person name="Brettin T."/>
            <person name="Detter J.C."/>
            <person name="Goker M."/>
            <person name="Bristow J."/>
            <person name="Eisen J.A."/>
            <person name="Markowitz V."/>
            <person name="Hugenholtz P."/>
            <person name="Kyrpides N.C."/>
            <person name="Klenk H.P."/>
            <person name="Han C."/>
        </authorList>
    </citation>
    <scope>NUCLEOTIDE SEQUENCE [LARGE SCALE GENOMIC DNA]</scope>
    <source>
        <strain evidence="4">ATCC 49208 / DSM 771 / VKM B-1644</strain>
    </source>
</reference>
<dbReference type="InterPro" id="IPR000253">
    <property type="entry name" value="FHA_dom"/>
</dbReference>
<dbReference type="Gene3D" id="2.60.200.20">
    <property type="match status" value="1"/>
</dbReference>